<dbReference type="InterPro" id="IPR001667">
    <property type="entry name" value="DDH_dom"/>
</dbReference>
<dbReference type="Gene3D" id="3.10.310.30">
    <property type="match status" value="1"/>
</dbReference>
<evidence type="ECO:0000259" key="7">
    <source>
        <dbReference type="Pfam" id="PF02272"/>
    </source>
</evidence>
<dbReference type="SUPFAM" id="SSF64182">
    <property type="entry name" value="DHH phosphoesterases"/>
    <property type="match status" value="1"/>
</dbReference>
<organism evidence="9 10">
    <name type="scientific">Ruminococcus turbiniformis</name>
    <dbReference type="NCBI Taxonomy" id="2881258"/>
    <lineage>
        <taxon>Bacteria</taxon>
        <taxon>Bacillati</taxon>
        <taxon>Bacillota</taxon>
        <taxon>Clostridia</taxon>
        <taxon>Eubacteriales</taxon>
        <taxon>Oscillospiraceae</taxon>
        <taxon>Ruminococcus</taxon>
    </lineage>
</organism>
<evidence type="ECO:0000256" key="1">
    <source>
        <dbReference type="ARBA" id="ARBA00005915"/>
    </source>
</evidence>
<dbReference type="InterPro" id="IPR041122">
    <property type="entry name" value="RecJ_OB"/>
</dbReference>
<reference evidence="9 10" key="1">
    <citation type="submission" date="2021-10" db="EMBL/GenBank/DDBJ databases">
        <title>Anaerobic single-cell dispensing facilitates the cultivation of human gut bacteria.</title>
        <authorList>
            <person name="Afrizal A."/>
        </authorList>
    </citation>
    <scope>NUCLEOTIDE SEQUENCE [LARGE SCALE GENOMIC DNA]</scope>
    <source>
        <strain evidence="9 10">CLA-AA-H200</strain>
    </source>
</reference>
<dbReference type="InterPro" id="IPR003156">
    <property type="entry name" value="DHHA1_dom"/>
</dbReference>
<proteinExistence type="inferred from homology"/>
<keyword evidence="10" id="KW-1185">Reference proteome</keyword>
<dbReference type="Pfam" id="PF02272">
    <property type="entry name" value="DHHA1"/>
    <property type="match status" value="1"/>
</dbReference>
<evidence type="ECO:0000313" key="9">
    <source>
        <dbReference type="EMBL" id="MCC2254560.1"/>
    </source>
</evidence>
<feature type="domain" description="RecJ OB" evidence="8">
    <location>
        <begin position="430"/>
        <end position="525"/>
    </location>
</feature>
<comment type="similarity">
    <text evidence="1">Belongs to the RecJ family.</text>
</comment>
<dbReference type="Pfam" id="PF17768">
    <property type="entry name" value="RecJ_OB"/>
    <property type="match status" value="1"/>
</dbReference>
<dbReference type="Proteomes" id="UP001198151">
    <property type="component" value="Unassembled WGS sequence"/>
</dbReference>
<evidence type="ECO:0000259" key="6">
    <source>
        <dbReference type="Pfam" id="PF01368"/>
    </source>
</evidence>
<name>A0ABS8FWY1_9FIRM</name>
<dbReference type="Gene3D" id="3.90.1640.30">
    <property type="match status" value="1"/>
</dbReference>
<evidence type="ECO:0000256" key="4">
    <source>
        <dbReference type="ARBA" id="ARBA00022801"/>
    </source>
</evidence>
<dbReference type="PANTHER" id="PTHR30255:SF2">
    <property type="entry name" value="SINGLE-STRANDED-DNA-SPECIFIC EXONUCLEASE RECJ"/>
    <property type="match status" value="1"/>
</dbReference>
<protein>
    <recommendedName>
        <fullName evidence="2">Single-stranded-DNA-specific exonuclease RecJ</fullName>
    </recommendedName>
</protein>
<sequence length="528" mass="58112">MFFKKDDCTTIEEVVQRNTGIPTAEFFADSGEPEIHNLSMAVAILKEHKDEIIHIVGDYDVDGITGTCIMATGLEKAGFRVTTRLPRRFSEGYGLSEKIIDELDSGVVLTVDNGIAAAEAINKAREKGLTVIVTDHHLPPKRRGEVILPDADIFVDPSADGTEGFKGYCGAAIAYRFVKELLGEDVIDLKVLASIATVADVMPLLGVNRKLVQEGLQLINTGHGPAGLRKLLDTVGLDNHITEEDYGFTIGPIFNASGRLFDDGAERVLKLLRSPRNNPQLWWETKRLIETNNKRKELMKTAISEADDKCHGERPAVVYLPDIGEGIVGLVAGQLCEKYLCPAICFTQTEQQGILKGSGRSIPGVDLKAVLDSIQDEMLGYGGHAGAAGLSICSENLGKFRKKFSEACGELPSYSGNTMYDLDMELWEAEDVAEELKKFSPFGEKNPKIRFRIHKFPVSPAEFKVMGDGSHFSINADTVKLVAFGMRNRFEDLKAQKGYPKSLDVVGYLGESWFNGKRQLKFEAIDFE</sequence>
<feature type="domain" description="DDH" evidence="6">
    <location>
        <begin position="53"/>
        <end position="182"/>
    </location>
</feature>
<evidence type="ECO:0000256" key="5">
    <source>
        <dbReference type="ARBA" id="ARBA00022839"/>
    </source>
</evidence>
<accession>A0ABS8FWY1</accession>
<keyword evidence="5" id="KW-0269">Exonuclease</keyword>
<gene>
    <name evidence="9" type="ORF">LKD70_09045</name>
</gene>
<evidence type="ECO:0000313" key="10">
    <source>
        <dbReference type="Proteomes" id="UP001198151"/>
    </source>
</evidence>
<dbReference type="InterPro" id="IPR038763">
    <property type="entry name" value="DHH_sf"/>
</dbReference>
<dbReference type="Pfam" id="PF01368">
    <property type="entry name" value="DHH"/>
    <property type="match status" value="1"/>
</dbReference>
<comment type="caution">
    <text evidence="9">The sequence shown here is derived from an EMBL/GenBank/DDBJ whole genome shotgun (WGS) entry which is preliminary data.</text>
</comment>
<feature type="domain" description="DHHA1" evidence="7">
    <location>
        <begin position="317"/>
        <end position="408"/>
    </location>
</feature>
<dbReference type="RefSeq" id="WP_227707701.1">
    <property type="nucleotide sequence ID" value="NZ_JAJEQX010000014.1"/>
</dbReference>
<dbReference type="EMBL" id="JAJEQX010000014">
    <property type="protein sequence ID" value="MCC2254560.1"/>
    <property type="molecule type" value="Genomic_DNA"/>
</dbReference>
<keyword evidence="3" id="KW-0540">Nuclease</keyword>
<dbReference type="InterPro" id="IPR051673">
    <property type="entry name" value="SSDNA_exonuclease_RecJ"/>
</dbReference>
<evidence type="ECO:0000256" key="3">
    <source>
        <dbReference type="ARBA" id="ARBA00022722"/>
    </source>
</evidence>
<dbReference type="PANTHER" id="PTHR30255">
    <property type="entry name" value="SINGLE-STRANDED-DNA-SPECIFIC EXONUCLEASE RECJ"/>
    <property type="match status" value="1"/>
</dbReference>
<evidence type="ECO:0000256" key="2">
    <source>
        <dbReference type="ARBA" id="ARBA00019841"/>
    </source>
</evidence>
<evidence type="ECO:0000259" key="8">
    <source>
        <dbReference type="Pfam" id="PF17768"/>
    </source>
</evidence>
<keyword evidence="4" id="KW-0378">Hydrolase</keyword>